<gene>
    <name evidence="1" type="ORF">ACFQGD_20910</name>
</gene>
<reference evidence="2" key="1">
    <citation type="journal article" date="2019" name="Int. J. Syst. Evol. Microbiol.">
        <title>The Global Catalogue of Microorganisms (GCM) 10K type strain sequencing project: providing services to taxonomists for standard genome sequencing and annotation.</title>
        <authorList>
            <consortium name="The Broad Institute Genomics Platform"/>
            <consortium name="The Broad Institute Genome Sequencing Center for Infectious Disease"/>
            <person name="Wu L."/>
            <person name="Ma J."/>
        </authorList>
    </citation>
    <scope>NUCLEOTIDE SEQUENCE [LARGE SCALE GENOMIC DNA]</scope>
    <source>
        <strain evidence="2">KCTC 32255</strain>
    </source>
</reference>
<name>A0ABW2C3P6_9PSEU</name>
<proteinExistence type="predicted"/>
<dbReference type="RefSeq" id="WP_345397367.1">
    <property type="nucleotide sequence ID" value="NZ_BAABLA010000027.1"/>
</dbReference>
<organism evidence="1 2">
    <name type="scientific">Haloechinothrix salitolerans</name>
    <dbReference type="NCBI Taxonomy" id="926830"/>
    <lineage>
        <taxon>Bacteria</taxon>
        <taxon>Bacillati</taxon>
        <taxon>Actinomycetota</taxon>
        <taxon>Actinomycetes</taxon>
        <taxon>Pseudonocardiales</taxon>
        <taxon>Pseudonocardiaceae</taxon>
        <taxon>Haloechinothrix</taxon>
    </lineage>
</organism>
<evidence type="ECO:0008006" key="3">
    <source>
        <dbReference type="Google" id="ProtNLM"/>
    </source>
</evidence>
<dbReference type="EMBL" id="JBHSXX010000001">
    <property type="protein sequence ID" value="MFC6869603.1"/>
    <property type="molecule type" value="Genomic_DNA"/>
</dbReference>
<dbReference type="SUPFAM" id="SSF53213">
    <property type="entry name" value="LigB-like"/>
    <property type="match status" value="1"/>
</dbReference>
<keyword evidence="2" id="KW-1185">Reference proteome</keyword>
<sequence>MITRVAIVPYPPLLVPRVAPGDDRQIAELRYAVLGAARWLQQGASRWRAVAADADAPGGYAGLRGSFAGYGAAVDITLSADVPGEAESSESLPLPVLIAGWLREQAGADAVTVDVLDPATAQPDCARAGAALATSEDTALLVLADGSNRHGVKSPGGNDDRAPEFDASIADALRGADADGLARIDPVLCTKLGAAGRVALQVAGGVVGIESRGVVGTRGWDATLHYSAAPFGVGYHVATWEAR</sequence>
<protein>
    <recommendedName>
        <fullName evidence="3">Catalytic LigB subunit of aromatic ring-opening dioxygenase</fullName>
    </recommendedName>
</protein>
<accession>A0ABW2C3P6</accession>
<dbReference type="Proteomes" id="UP001596337">
    <property type="component" value="Unassembled WGS sequence"/>
</dbReference>
<comment type="caution">
    <text evidence="1">The sequence shown here is derived from an EMBL/GenBank/DDBJ whole genome shotgun (WGS) entry which is preliminary data.</text>
</comment>
<evidence type="ECO:0000313" key="2">
    <source>
        <dbReference type="Proteomes" id="UP001596337"/>
    </source>
</evidence>
<evidence type="ECO:0000313" key="1">
    <source>
        <dbReference type="EMBL" id="MFC6869603.1"/>
    </source>
</evidence>
<dbReference type="Gene3D" id="3.40.830.10">
    <property type="entry name" value="LigB-like"/>
    <property type="match status" value="1"/>
</dbReference>